<dbReference type="FunFam" id="3.40.309.10:FF:000009">
    <property type="entry name" value="Aldehyde dehydrogenase A"/>
    <property type="match status" value="1"/>
</dbReference>
<dbReference type="AlphaFoldDB" id="A0A7W4Z0N1"/>
<accession>A0A7W4Z0N1</accession>
<dbReference type="PROSITE" id="PS00070">
    <property type="entry name" value="ALDEHYDE_DEHYDR_CYS"/>
    <property type="match status" value="1"/>
</dbReference>
<organism evidence="6 7">
    <name type="scientific">Nocardioides soli</name>
    <dbReference type="NCBI Taxonomy" id="1036020"/>
    <lineage>
        <taxon>Bacteria</taxon>
        <taxon>Bacillati</taxon>
        <taxon>Actinomycetota</taxon>
        <taxon>Actinomycetes</taxon>
        <taxon>Propionibacteriales</taxon>
        <taxon>Nocardioidaceae</taxon>
        <taxon>Nocardioides</taxon>
    </lineage>
</organism>
<evidence type="ECO:0000256" key="3">
    <source>
        <dbReference type="PROSITE-ProRule" id="PRU10007"/>
    </source>
</evidence>
<feature type="active site" evidence="3">
    <location>
        <position position="250"/>
    </location>
</feature>
<dbReference type="InterPro" id="IPR015590">
    <property type="entry name" value="Aldehyde_DH_dom"/>
</dbReference>
<name>A0A7W4Z0N1_9ACTN</name>
<evidence type="ECO:0000313" key="6">
    <source>
        <dbReference type="EMBL" id="MBB3040640.1"/>
    </source>
</evidence>
<dbReference type="RefSeq" id="WP_183590647.1">
    <property type="nucleotide sequence ID" value="NZ_JACHWR010000001.1"/>
</dbReference>
<dbReference type="Pfam" id="PF00171">
    <property type="entry name" value="Aldedh"/>
    <property type="match status" value="1"/>
</dbReference>
<sequence>MSDHADPFLNLIDGQRVEAASGAVREVTDPSTGTTFAVAPDSGRGDVDRAVAAARRAAEGWADTTPAARAEHLLALADAVAEHRSLFVSDDSRNAGKPIESVGDEVDGGVDSLRYFAGAARVVEGKAAGEYLTGYTSMLRREPIGVVGQIAPWNYPLMMALWKIGPALAAGNTVVLKPAPLTPVSTLRLAALAAEVLPPGVLNAVAGGDEVGAAVVGHPGVDMVSLTGSVATGKAIARTAADSLKRVHLELGGKAPVVVFDDADVTAAAGAIAAGGFWNAGQDCTAATRVLATPKAYDELVAAVAAAAGKLVVGDTSDPATTLGPLISGAQRDRVAALVDGRSPRTEVVTGGAAVDRAGYYFQPTVITGAEQGDDLIQQEIFGPVVTVQRVADEEAAVRAANGTPYGLVASVWTRDVARAMRMSKALQFGTVWVNDHFPVTPEMPFGGYKQSGYGKDLSSYALEEYTNVKHVMVSLR</sequence>
<proteinExistence type="inferred from homology"/>
<evidence type="ECO:0000256" key="1">
    <source>
        <dbReference type="ARBA" id="ARBA00009986"/>
    </source>
</evidence>
<dbReference type="Gene3D" id="3.40.605.10">
    <property type="entry name" value="Aldehyde Dehydrogenase, Chain A, domain 1"/>
    <property type="match status" value="1"/>
</dbReference>
<evidence type="ECO:0000256" key="2">
    <source>
        <dbReference type="ARBA" id="ARBA00023002"/>
    </source>
</evidence>
<dbReference type="FunFam" id="3.40.605.10:FF:000026">
    <property type="entry name" value="Aldehyde dehydrogenase, putative"/>
    <property type="match status" value="1"/>
</dbReference>
<dbReference type="InterPro" id="IPR029510">
    <property type="entry name" value="Ald_DH_CS_GLU"/>
</dbReference>
<dbReference type="PANTHER" id="PTHR11699">
    <property type="entry name" value="ALDEHYDE DEHYDROGENASE-RELATED"/>
    <property type="match status" value="1"/>
</dbReference>
<dbReference type="Proteomes" id="UP000589626">
    <property type="component" value="Unassembled WGS sequence"/>
</dbReference>
<dbReference type="InterPro" id="IPR016161">
    <property type="entry name" value="Ald_DH/histidinol_DH"/>
</dbReference>
<dbReference type="GO" id="GO:0016620">
    <property type="term" value="F:oxidoreductase activity, acting on the aldehyde or oxo group of donors, NAD or NADP as acceptor"/>
    <property type="evidence" value="ECO:0007669"/>
    <property type="project" value="InterPro"/>
</dbReference>
<dbReference type="Gene3D" id="3.40.309.10">
    <property type="entry name" value="Aldehyde Dehydrogenase, Chain A, domain 2"/>
    <property type="match status" value="1"/>
</dbReference>
<dbReference type="InterPro" id="IPR016160">
    <property type="entry name" value="Ald_DH_CS_CYS"/>
</dbReference>
<evidence type="ECO:0000313" key="7">
    <source>
        <dbReference type="Proteomes" id="UP000589626"/>
    </source>
</evidence>
<comment type="similarity">
    <text evidence="1 4">Belongs to the aldehyde dehydrogenase family.</text>
</comment>
<dbReference type="EMBL" id="JACHWR010000001">
    <property type="protein sequence ID" value="MBB3040640.1"/>
    <property type="molecule type" value="Genomic_DNA"/>
</dbReference>
<dbReference type="PROSITE" id="PS00687">
    <property type="entry name" value="ALDEHYDE_DEHYDR_GLU"/>
    <property type="match status" value="1"/>
</dbReference>
<protein>
    <submittedName>
        <fullName evidence="6">1-pyrroline dehydrogenase</fullName>
    </submittedName>
</protein>
<dbReference type="InterPro" id="IPR016162">
    <property type="entry name" value="Ald_DH_N"/>
</dbReference>
<reference evidence="6 7" key="1">
    <citation type="submission" date="2020-08" db="EMBL/GenBank/DDBJ databases">
        <title>Sequencing the genomes of 1000 actinobacteria strains.</title>
        <authorList>
            <person name="Klenk H.-P."/>
        </authorList>
    </citation>
    <scope>NUCLEOTIDE SEQUENCE [LARGE SCALE GENOMIC DNA]</scope>
    <source>
        <strain evidence="6 7">DSM 105498</strain>
    </source>
</reference>
<dbReference type="SUPFAM" id="SSF53720">
    <property type="entry name" value="ALDH-like"/>
    <property type="match status" value="1"/>
</dbReference>
<keyword evidence="7" id="KW-1185">Reference proteome</keyword>
<keyword evidence="2 4" id="KW-0560">Oxidoreductase</keyword>
<dbReference type="FunFam" id="3.40.605.10:FF:000007">
    <property type="entry name" value="NAD/NADP-dependent betaine aldehyde dehydrogenase"/>
    <property type="match status" value="1"/>
</dbReference>
<comment type="caution">
    <text evidence="6">The sequence shown here is derived from an EMBL/GenBank/DDBJ whole genome shotgun (WGS) entry which is preliminary data.</text>
</comment>
<dbReference type="NCBIfam" id="NF010000">
    <property type="entry name" value="PRK13473.1"/>
    <property type="match status" value="1"/>
</dbReference>
<feature type="domain" description="Aldehyde dehydrogenase" evidence="5">
    <location>
        <begin position="23"/>
        <end position="472"/>
    </location>
</feature>
<evidence type="ECO:0000259" key="5">
    <source>
        <dbReference type="Pfam" id="PF00171"/>
    </source>
</evidence>
<evidence type="ECO:0000256" key="4">
    <source>
        <dbReference type="RuleBase" id="RU003345"/>
    </source>
</evidence>
<dbReference type="InterPro" id="IPR016163">
    <property type="entry name" value="Ald_DH_C"/>
</dbReference>
<gene>
    <name evidence="6" type="ORF">FHU40_000441</name>
</gene>